<feature type="compositionally biased region" description="Low complexity" evidence="1">
    <location>
        <begin position="87"/>
        <end position="123"/>
    </location>
</feature>
<evidence type="ECO:0000256" key="2">
    <source>
        <dbReference type="SAM" id="Phobius"/>
    </source>
</evidence>
<feature type="compositionally biased region" description="Pro residues" evidence="1">
    <location>
        <begin position="1"/>
        <end position="12"/>
    </location>
</feature>
<organism evidence="3 4">
    <name type="scientific">Verrucosispora sioxanthis</name>
    <dbReference type="NCBI Taxonomy" id="2499994"/>
    <lineage>
        <taxon>Bacteria</taxon>
        <taxon>Bacillati</taxon>
        <taxon>Actinomycetota</taxon>
        <taxon>Actinomycetes</taxon>
        <taxon>Micromonosporales</taxon>
        <taxon>Micromonosporaceae</taxon>
        <taxon>Micromonospora</taxon>
    </lineage>
</organism>
<keyword evidence="2" id="KW-1133">Transmembrane helix</keyword>
<dbReference type="RefSeq" id="WP_164446879.1">
    <property type="nucleotide sequence ID" value="NZ_SAIY01000003.1"/>
</dbReference>
<feature type="region of interest" description="Disordered" evidence="1">
    <location>
        <begin position="85"/>
        <end position="123"/>
    </location>
</feature>
<accession>A0A6M1L2R4</accession>
<keyword evidence="2" id="KW-0812">Transmembrane</keyword>
<dbReference type="Proteomes" id="UP000478148">
    <property type="component" value="Unassembled WGS sequence"/>
</dbReference>
<evidence type="ECO:0000313" key="3">
    <source>
        <dbReference type="EMBL" id="NGM12921.1"/>
    </source>
</evidence>
<evidence type="ECO:0000313" key="4">
    <source>
        <dbReference type="Proteomes" id="UP000478148"/>
    </source>
</evidence>
<keyword evidence="2" id="KW-0472">Membrane</keyword>
<feature type="compositionally biased region" description="Pro residues" evidence="1">
    <location>
        <begin position="24"/>
        <end position="33"/>
    </location>
</feature>
<gene>
    <name evidence="3" type="ORF">ENC19_09750</name>
</gene>
<reference evidence="3 4" key="1">
    <citation type="submission" date="2020-02" db="EMBL/GenBank/DDBJ databases">
        <title>Draft Genome Sequence of Verrucosispora sp. Strain CWR15, Isolated from Gulf of Mexico Sponge.</title>
        <authorList>
            <person name="Kennedy S.J."/>
            <person name="Cella E."/>
            <person name="Azarian T."/>
            <person name="Baker B.J."/>
            <person name="Shaw L.N."/>
        </authorList>
    </citation>
    <scope>NUCLEOTIDE SEQUENCE [LARGE SCALE GENOMIC DNA]</scope>
    <source>
        <strain evidence="3 4">CWR15</strain>
    </source>
</reference>
<dbReference type="AlphaFoldDB" id="A0A6M1L2R4"/>
<protein>
    <submittedName>
        <fullName evidence="3">Uncharacterized protein</fullName>
    </submittedName>
</protein>
<feature type="region of interest" description="Disordered" evidence="1">
    <location>
        <begin position="1"/>
        <end position="44"/>
    </location>
</feature>
<evidence type="ECO:0000256" key="1">
    <source>
        <dbReference type="SAM" id="MobiDB-lite"/>
    </source>
</evidence>
<keyword evidence="4" id="KW-1185">Reference proteome</keyword>
<proteinExistence type="predicted"/>
<sequence>MTDPSAPKPPDQPTDSPQANQSPAAPPGGPVPAPDASSWSGVTVAEAVSPPKRPTAQPWILGGAALVITLTAGIAIGGVAASNGDQAASVSSSTSAAPSSPAATKTAATHTAAPTTAAPAFHTPTTKDFKLGVKILRKQCFGSAGCNINYRIDVTYLGGELDPSKTYEITYEVTGAEDPIINTLEVTGDSASVQEEESAGTKRSSDKLTAVVADISES</sequence>
<name>A0A6M1L2R4_9ACTN</name>
<feature type="transmembrane region" description="Helical" evidence="2">
    <location>
        <begin position="59"/>
        <end position="81"/>
    </location>
</feature>
<dbReference type="EMBL" id="SAIY01000003">
    <property type="protein sequence ID" value="NGM12921.1"/>
    <property type="molecule type" value="Genomic_DNA"/>
</dbReference>
<comment type="caution">
    <text evidence="3">The sequence shown here is derived from an EMBL/GenBank/DDBJ whole genome shotgun (WGS) entry which is preliminary data.</text>
</comment>